<evidence type="ECO:0000259" key="10">
    <source>
        <dbReference type="PROSITE" id="PS50011"/>
    </source>
</evidence>
<feature type="domain" description="Protein kinase" evidence="10">
    <location>
        <begin position="1"/>
        <end position="216"/>
    </location>
</feature>
<evidence type="ECO:0000256" key="6">
    <source>
        <dbReference type="ARBA" id="ARBA00022840"/>
    </source>
</evidence>
<dbReference type="Gene3D" id="1.10.510.10">
    <property type="entry name" value="Transferase(Phosphotransferase) domain 1"/>
    <property type="match status" value="1"/>
</dbReference>
<sequence>MEQNLKLARIHDDQMASLGPSRPDLTPSEPISGSWPVQGHVRDSDPSDPYRETVVQLIDDFKISGVSGVRILVLQGLDYLHTKCKIIHTDIKPENILLVVDDVYVRRLAAEATVWQRSGAPPPSWSSGKHLAWVSGGRSDWVTMSGSCFHVSMAPRDLQGGKISKNKKKKLKRKEKRQQRLLEERLVDLQRMEEEDGVLQPDDTETKENRQAIVGN</sequence>
<proteinExistence type="predicted"/>
<comment type="catalytic activity">
    <reaction evidence="7">
        <text>L-threonyl-[protein] + ATP = O-phospho-L-threonyl-[protein] + ADP + H(+)</text>
        <dbReference type="Rhea" id="RHEA:46608"/>
        <dbReference type="Rhea" id="RHEA-COMP:11060"/>
        <dbReference type="Rhea" id="RHEA-COMP:11605"/>
        <dbReference type="ChEBI" id="CHEBI:15378"/>
        <dbReference type="ChEBI" id="CHEBI:30013"/>
        <dbReference type="ChEBI" id="CHEBI:30616"/>
        <dbReference type="ChEBI" id="CHEBI:61977"/>
        <dbReference type="ChEBI" id="CHEBI:456216"/>
        <dbReference type="EC" id="2.7.11.1"/>
    </reaction>
</comment>
<feature type="compositionally biased region" description="Acidic residues" evidence="9">
    <location>
        <begin position="193"/>
        <end position="203"/>
    </location>
</feature>
<keyword evidence="12" id="KW-1185">Reference proteome</keyword>
<dbReference type="OrthoDB" id="2649at2759"/>
<dbReference type="SUPFAM" id="SSF56112">
    <property type="entry name" value="Protein kinase-like (PK-like)"/>
    <property type="match status" value="1"/>
</dbReference>
<dbReference type="GO" id="GO:0000245">
    <property type="term" value="P:spliceosomal complex assembly"/>
    <property type="evidence" value="ECO:0007669"/>
    <property type="project" value="TreeGrafter"/>
</dbReference>
<dbReference type="GO" id="GO:0035556">
    <property type="term" value="P:intracellular signal transduction"/>
    <property type="evidence" value="ECO:0007669"/>
    <property type="project" value="TreeGrafter"/>
</dbReference>
<reference evidence="11" key="1">
    <citation type="submission" date="2021-05" db="EMBL/GenBank/DDBJ databases">
        <authorList>
            <person name="Tigano A."/>
        </authorList>
    </citation>
    <scope>NUCLEOTIDE SEQUENCE</scope>
</reference>
<dbReference type="InterPro" id="IPR000719">
    <property type="entry name" value="Prot_kinase_dom"/>
</dbReference>
<evidence type="ECO:0000256" key="3">
    <source>
        <dbReference type="ARBA" id="ARBA00022679"/>
    </source>
</evidence>
<evidence type="ECO:0000256" key="2">
    <source>
        <dbReference type="ARBA" id="ARBA00022527"/>
    </source>
</evidence>
<keyword evidence="6" id="KW-0067">ATP-binding</keyword>
<dbReference type="PANTHER" id="PTHR47634">
    <property type="entry name" value="PROTEIN KINASE DOMAIN-CONTAINING PROTEIN-RELATED"/>
    <property type="match status" value="1"/>
</dbReference>
<dbReference type="PROSITE" id="PS50011">
    <property type="entry name" value="PROTEIN_KINASE_DOM"/>
    <property type="match status" value="1"/>
</dbReference>
<dbReference type="InterPro" id="IPR008271">
    <property type="entry name" value="Ser/Thr_kinase_AS"/>
</dbReference>
<feature type="region of interest" description="Disordered" evidence="9">
    <location>
        <begin position="12"/>
        <end position="48"/>
    </location>
</feature>
<accession>A0A8S4BRT0</accession>
<comment type="catalytic activity">
    <reaction evidence="8">
        <text>L-seryl-[protein] + ATP = O-phospho-L-seryl-[protein] + ADP + H(+)</text>
        <dbReference type="Rhea" id="RHEA:17989"/>
        <dbReference type="Rhea" id="RHEA-COMP:9863"/>
        <dbReference type="Rhea" id="RHEA-COMP:11604"/>
        <dbReference type="ChEBI" id="CHEBI:15378"/>
        <dbReference type="ChEBI" id="CHEBI:29999"/>
        <dbReference type="ChEBI" id="CHEBI:30616"/>
        <dbReference type="ChEBI" id="CHEBI:83421"/>
        <dbReference type="ChEBI" id="CHEBI:456216"/>
        <dbReference type="EC" id="2.7.11.1"/>
    </reaction>
</comment>
<protein>
    <recommendedName>
        <fullName evidence="1">non-specific serine/threonine protein kinase</fullName>
        <ecNumber evidence="1">2.7.11.1</ecNumber>
    </recommendedName>
</protein>
<evidence type="ECO:0000256" key="9">
    <source>
        <dbReference type="SAM" id="MobiDB-lite"/>
    </source>
</evidence>
<evidence type="ECO:0000256" key="8">
    <source>
        <dbReference type="ARBA" id="ARBA00048679"/>
    </source>
</evidence>
<dbReference type="AlphaFoldDB" id="A0A8S4BRT0"/>
<evidence type="ECO:0000313" key="12">
    <source>
        <dbReference type="Proteomes" id="UP000677803"/>
    </source>
</evidence>
<dbReference type="Proteomes" id="UP000677803">
    <property type="component" value="Unassembled WGS sequence"/>
</dbReference>
<evidence type="ECO:0000256" key="1">
    <source>
        <dbReference type="ARBA" id="ARBA00012513"/>
    </source>
</evidence>
<keyword evidence="4" id="KW-0547">Nucleotide-binding</keyword>
<keyword evidence="5" id="KW-0418">Kinase</keyword>
<organism evidence="11 12">
    <name type="scientific">Menidia menidia</name>
    <name type="common">Atlantic silverside</name>
    <dbReference type="NCBI Taxonomy" id="238744"/>
    <lineage>
        <taxon>Eukaryota</taxon>
        <taxon>Metazoa</taxon>
        <taxon>Chordata</taxon>
        <taxon>Craniata</taxon>
        <taxon>Vertebrata</taxon>
        <taxon>Euteleostomi</taxon>
        <taxon>Actinopterygii</taxon>
        <taxon>Neopterygii</taxon>
        <taxon>Teleostei</taxon>
        <taxon>Neoteleostei</taxon>
        <taxon>Acanthomorphata</taxon>
        <taxon>Ovalentaria</taxon>
        <taxon>Atherinomorphae</taxon>
        <taxon>Atheriniformes</taxon>
        <taxon>Atherinopsidae</taxon>
        <taxon>Menidiinae</taxon>
        <taxon>Menidia</taxon>
    </lineage>
</organism>
<dbReference type="PROSITE" id="PS00108">
    <property type="entry name" value="PROTEIN_KINASE_ST"/>
    <property type="match status" value="1"/>
</dbReference>
<keyword evidence="3" id="KW-0808">Transferase</keyword>
<evidence type="ECO:0000313" key="11">
    <source>
        <dbReference type="EMBL" id="CAG5988360.1"/>
    </source>
</evidence>
<dbReference type="EMBL" id="CAJRST010036633">
    <property type="protein sequence ID" value="CAG5988360.1"/>
    <property type="molecule type" value="Genomic_DNA"/>
</dbReference>
<feature type="region of interest" description="Disordered" evidence="9">
    <location>
        <begin position="159"/>
        <end position="178"/>
    </location>
</feature>
<dbReference type="GO" id="GO:0005634">
    <property type="term" value="C:nucleus"/>
    <property type="evidence" value="ECO:0007669"/>
    <property type="project" value="TreeGrafter"/>
</dbReference>
<evidence type="ECO:0000256" key="4">
    <source>
        <dbReference type="ARBA" id="ARBA00022741"/>
    </source>
</evidence>
<dbReference type="GO" id="GO:0005524">
    <property type="term" value="F:ATP binding"/>
    <property type="evidence" value="ECO:0007669"/>
    <property type="project" value="UniProtKB-KW"/>
</dbReference>
<name>A0A8S4BRT0_9TELE</name>
<feature type="region of interest" description="Disordered" evidence="9">
    <location>
        <begin position="192"/>
        <end position="216"/>
    </location>
</feature>
<dbReference type="GO" id="GO:0004674">
    <property type="term" value="F:protein serine/threonine kinase activity"/>
    <property type="evidence" value="ECO:0007669"/>
    <property type="project" value="UniProtKB-KW"/>
</dbReference>
<dbReference type="GO" id="GO:0050684">
    <property type="term" value="P:regulation of mRNA processing"/>
    <property type="evidence" value="ECO:0007669"/>
    <property type="project" value="TreeGrafter"/>
</dbReference>
<feature type="compositionally biased region" description="Basic residues" evidence="9">
    <location>
        <begin position="164"/>
        <end position="177"/>
    </location>
</feature>
<dbReference type="PANTHER" id="PTHR47634:SF20">
    <property type="entry name" value="SRSF PROTEIN KINASE 3"/>
    <property type="match status" value="1"/>
</dbReference>
<dbReference type="InterPro" id="IPR051334">
    <property type="entry name" value="SRPK"/>
</dbReference>
<comment type="caution">
    <text evidence="11">The sequence shown here is derived from an EMBL/GenBank/DDBJ whole genome shotgun (WGS) entry which is preliminary data.</text>
</comment>
<dbReference type="InterPro" id="IPR011009">
    <property type="entry name" value="Kinase-like_dom_sf"/>
</dbReference>
<dbReference type="EC" id="2.7.11.1" evidence="1"/>
<keyword evidence="2" id="KW-0723">Serine/threonine-protein kinase</keyword>
<gene>
    <name evidence="11" type="ORF">MMEN_LOCUS17093</name>
</gene>
<dbReference type="GO" id="GO:0005737">
    <property type="term" value="C:cytoplasm"/>
    <property type="evidence" value="ECO:0007669"/>
    <property type="project" value="TreeGrafter"/>
</dbReference>
<evidence type="ECO:0000256" key="5">
    <source>
        <dbReference type="ARBA" id="ARBA00022777"/>
    </source>
</evidence>
<evidence type="ECO:0000256" key="7">
    <source>
        <dbReference type="ARBA" id="ARBA00047899"/>
    </source>
</evidence>